<feature type="chain" id="PRO_5032615158" evidence="1">
    <location>
        <begin position="17"/>
        <end position="57"/>
    </location>
</feature>
<feature type="non-terminal residue" evidence="2">
    <location>
        <position position="1"/>
    </location>
</feature>
<keyword evidence="1" id="KW-0732">Signal</keyword>
<accession>A0A811U7I2</accession>
<comment type="caution">
    <text evidence="2">The sequence shown here is derived from an EMBL/GenBank/DDBJ whole genome shotgun (WGS) entry which is preliminary data.</text>
</comment>
<protein>
    <submittedName>
        <fullName evidence="2">(Mediterranean fruit fly) hypothetical protein</fullName>
    </submittedName>
</protein>
<evidence type="ECO:0000256" key="1">
    <source>
        <dbReference type="SAM" id="SignalP"/>
    </source>
</evidence>
<dbReference type="EMBL" id="CAJHJT010000001">
    <property type="protein sequence ID" value="CAD6995222.1"/>
    <property type="molecule type" value="Genomic_DNA"/>
</dbReference>
<feature type="signal peptide" evidence="1">
    <location>
        <begin position="1"/>
        <end position="16"/>
    </location>
</feature>
<evidence type="ECO:0000313" key="2">
    <source>
        <dbReference type="EMBL" id="CAD6995222.1"/>
    </source>
</evidence>
<dbReference type="AlphaFoldDB" id="A0A811U7I2"/>
<gene>
    <name evidence="2" type="ORF">CCAP1982_LOCUS3941</name>
</gene>
<proteinExistence type="predicted"/>
<evidence type="ECO:0000313" key="3">
    <source>
        <dbReference type="Proteomes" id="UP000606786"/>
    </source>
</evidence>
<dbReference type="Proteomes" id="UP000606786">
    <property type="component" value="Unassembled WGS sequence"/>
</dbReference>
<name>A0A811U7I2_CERCA</name>
<reference evidence="2" key="1">
    <citation type="submission" date="2020-11" db="EMBL/GenBank/DDBJ databases">
        <authorList>
            <person name="Whitehead M."/>
        </authorList>
    </citation>
    <scope>NUCLEOTIDE SEQUENCE</scope>
    <source>
        <strain evidence="2">EGII</strain>
    </source>
</reference>
<sequence length="57" mass="6375">IFIATCVGYLLLAAAALYYHPHSDDYGNTTQFYCNHCSDSVAGAFINCLCPFMRDFE</sequence>
<keyword evidence="3" id="KW-1185">Reference proteome</keyword>
<organism evidence="2 3">
    <name type="scientific">Ceratitis capitata</name>
    <name type="common">Mediterranean fruit fly</name>
    <name type="synonym">Tephritis capitata</name>
    <dbReference type="NCBI Taxonomy" id="7213"/>
    <lineage>
        <taxon>Eukaryota</taxon>
        <taxon>Metazoa</taxon>
        <taxon>Ecdysozoa</taxon>
        <taxon>Arthropoda</taxon>
        <taxon>Hexapoda</taxon>
        <taxon>Insecta</taxon>
        <taxon>Pterygota</taxon>
        <taxon>Neoptera</taxon>
        <taxon>Endopterygota</taxon>
        <taxon>Diptera</taxon>
        <taxon>Brachycera</taxon>
        <taxon>Muscomorpha</taxon>
        <taxon>Tephritoidea</taxon>
        <taxon>Tephritidae</taxon>
        <taxon>Ceratitis</taxon>
        <taxon>Ceratitis</taxon>
    </lineage>
</organism>